<reference evidence="5 6" key="1">
    <citation type="submission" date="2017-07" db="EMBL/GenBank/DDBJ databases">
        <title>A comparative genomics approach to explaining the enigmatic role of Gardnerella vaginalis in the vaginal microbiome.</title>
        <authorList>
            <person name="Vancuren S.J."/>
            <person name="Hill J.E."/>
        </authorList>
    </citation>
    <scope>NUCLEOTIDE SEQUENCE [LARGE SCALE GENOMIC DNA]</scope>
    <source>
        <strain evidence="5 6">WP023</strain>
    </source>
</reference>
<dbReference type="AlphaFoldDB" id="A0A3E2C9K5"/>
<dbReference type="EMBL" id="NNRU01000004">
    <property type="protein sequence ID" value="RFT28459.1"/>
    <property type="molecule type" value="Genomic_DNA"/>
</dbReference>
<dbReference type="Gene3D" id="3.90.220.20">
    <property type="entry name" value="DNA methylase specificity domains"/>
    <property type="match status" value="2"/>
</dbReference>
<dbReference type="SUPFAM" id="SSF116734">
    <property type="entry name" value="DNA methylase specificity domain"/>
    <property type="match status" value="2"/>
</dbReference>
<evidence type="ECO:0000313" key="5">
    <source>
        <dbReference type="EMBL" id="RFT28459.1"/>
    </source>
</evidence>
<evidence type="ECO:0000256" key="2">
    <source>
        <dbReference type="ARBA" id="ARBA00022747"/>
    </source>
</evidence>
<dbReference type="InterPro" id="IPR000055">
    <property type="entry name" value="Restrct_endonuc_typeI_TRD"/>
</dbReference>
<name>A0A3E2C9K5_GARVA</name>
<keyword evidence="5" id="KW-0540">Nuclease</keyword>
<dbReference type="InterPro" id="IPR052021">
    <property type="entry name" value="Type-I_RS_S_subunit"/>
</dbReference>
<keyword evidence="2" id="KW-0680">Restriction system</keyword>
<evidence type="ECO:0000256" key="3">
    <source>
        <dbReference type="ARBA" id="ARBA00023125"/>
    </source>
</evidence>
<dbReference type="Proteomes" id="UP000258379">
    <property type="component" value="Unassembled WGS sequence"/>
</dbReference>
<dbReference type="Pfam" id="PF01420">
    <property type="entry name" value="Methylase_S"/>
    <property type="match status" value="1"/>
</dbReference>
<keyword evidence="5" id="KW-0378">Hydrolase</keyword>
<feature type="domain" description="Type I restriction modification DNA specificity" evidence="4">
    <location>
        <begin position="282"/>
        <end position="359"/>
    </location>
</feature>
<dbReference type="PANTHER" id="PTHR30408">
    <property type="entry name" value="TYPE-1 RESTRICTION ENZYME ECOKI SPECIFICITY PROTEIN"/>
    <property type="match status" value="1"/>
</dbReference>
<evidence type="ECO:0000259" key="4">
    <source>
        <dbReference type="Pfam" id="PF01420"/>
    </source>
</evidence>
<proteinExistence type="inferred from homology"/>
<keyword evidence="3" id="KW-0238">DNA-binding</keyword>
<organism evidence="5 6">
    <name type="scientific">Gardnerella vaginalis</name>
    <dbReference type="NCBI Taxonomy" id="2702"/>
    <lineage>
        <taxon>Bacteria</taxon>
        <taxon>Bacillati</taxon>
        <taxon>Actinomycetota</taxon>
        <taxon>Actinomycetes</taxon>
        <taxon>Bifidobacteriales</taxon>
        <taxon>Bifidobacteriaceae</taxon>
        <taxon>Gardnerella</taxon>
    </lineage>
</organism>
<evidence type="ECO:0000256" key="1">
    <source>
        <dbReference type="ARBA" id="ARBA00010923"/>
    </source>
</evidence>
<comment type="similarity">
    <text evidence="1">Belongs to the type-I restriction system S methylase family.</text>
</comment>
<protein>
    <submittedName>
        <fullName evidence="5">Type I restriction endonuclease subunit S</fullName>
    </submittedName>
</protein>
<gene>
    <name evidence="5" type="ORF">CG405_05400</name>
</gene>
<dbReference type="PANTHER" id="PTHR30408:SF12">
    <property type="entry name" value="TYPE I RESTRICTION ENZYME MJAVIII SPECIFICITY SUBUNIT"/>
    <property type="match status" value="1"/>
</dbReference>
<accession>A0A3E2C9K5</accession>
<dbReference type="GO" id="GO:0004519">
    <property type="term" value="F:endonuclease activity"/>
    <property type="evidence" value="ECO:0007669"/>
    <property type="project" value="UniProtKB-KW"/>
</dbReference>
<comment type="caution">
    <text evidence="5">The sequence shown here is derived from an EMBL/GenBank/DDBJ whole genome shotgun (WGS) entry which is preliminary data.</text>
</comment>
<keyword evidence="5" id="KW-0255">Endonuclease</keyword>
<dbReference type="GO" id="GO:0003677">
    <property type="term" value="F:DNA binding"/>
    <property type="evidence" value="ECO:0007669"/>
    <property type="project" value="UniProtKB-KW"/>
</dbReference>
<dbReference type="RefSeq" id="WP_101886432.1">
    <property type="nucleotide sequence ID" value="NZ_JBLLPI010000001.1"/>
</dbReference>
<sequence>MELSRYKLGELIELVTETNSDLKYQENDVRGMTITKEIIPTKANVKDTDLSKFLVVHPNEFIFNPRTHGKKIGFGYNNSNKAFLISWNNIAFSLSEYGRKLALPKYLFLHFNRSEWDRAACFSSWGSSTEVFSWNALCDMDIDLPSLAIQQKYVDVYNAMVDNQKAYERGLEDLKLTCDAYIEDLRHKMPCEKIGKYIQEYSQKNELGLTATSVRGIATSKEFIATKANMNGVSVDSYKKVEPNMIAFISDTSRRADKLSLAINESQETYLVSPIATAMQTDEKKLLPNYLNLFFCRKEFDRYARFHSWGSARENFSFEDMQNVRIPVPPLPIQRSIVDIYTVYKQRRAINEKLKAQIKDICPILIKGSIEEGRNTKEA</sequence>
<dbReference type="InterPro" id="IPR044946">
    <property type="entry name" value="Restrct_endonuc_typeI_TRD_sf"/>
</dbReference>
<dbReference type="GO" id="GO:0009307">
    <property type="term" value="P:DNA restriction-modification system"/>
    <property type="evidence" value="ECO:0007669"/>
    <property type="project" value="UniProtKB-KW"/>
</dbReference>
<evidence type="ECO:0000313" key="6">
    <source>
        <dbReference type="Proteomes" id="UP000258379"/>
    </source>
</evidence>